<dbReference type="AlphaFoldDB" id="A0A6P7YXQ3"/>
<dbReference type="KEGG" id="muo:115476879"/>
<feature type="transmembrane region" description="Helical" evidence="14">
    <location>
        <begin position="217"/>
        <end position="245"/>
    </location>
</feature>
<evidence type="ECO:0000256" key="1">
    <source>
        <dbReference type="ARBA" id="ARBA00004651"/>
    </source>
</evidence>
<feature type="transmembrane region" description="Helical" evidence="14">
    <location>
        <begin position="379"/>
        <end position="408"/>
    </location>
</feature>
<dbReference type="GO" id="GO:0004969">
    <property type="term" value="F:histamine receptor activity"/>
    <property type="evidence" value="ECO:0007669"/>
    <property type="project" value="InterPro"/>
</dbReference>
<evidence type="ECO:0000256" key="7">
    <source>
        <dbReference type="ARBA" id="ARBA00023136"/>
    </source>
</evidence>
<reference evidence="17" key="1">
    <citation type="submission" date="2025-08" db="UniProtKB">
        <authorList>
            <consortium name="RefSeq"/>
        </authorList>
    </citation>
    <scope>IDENTIFICATION</scope>
</reference>
<sequence>MAVDAKTFSGYIRSRKPVKKSVGVGIIKELKENKAIAERSQQINPGTDLLYPPTSSWRVTLDGQLLSPSGEKDCQKYETARRLKKSVDKIRNNYREDWKSKEMKVRQRAVALYFIDKNRETHKLLLGTHFYSPRVGKKYEMGEKPPQVSSGELWLLSAVKVSKRSGAVEAVANKKAMCQYVQLPDLRRGAEMDSSWVLNTSLGEESTAETVIDTFNIWTIILAVLMALLVITTVTGNALVMLAFVVDSSLRTQNNYFLLNLAISDFLVGAFCIPLYVPYVLTGRWIFGRSICKLWLVFDYLLCTSSVFNIVLISYDRFLSVTRAVTYRAQQSNSRHAVLKMVLVWVLAFLLYGPAILSWEHLTGSSIIPNGECFVEFYYNWYFLITASTLEFFTPFISVAFFNLSIYLNIQKRAKSRQDISQGARSPSFTEDLKAAPESKLNSLKCQVKQKLSREALDLHLYDTSHSQVTAKVGVKRTSLTSLEGHSASTGRRFKSLRRSYRNSASTASLEKRMKMVSLGIAQRFRLSRDKKVAKSLMVIVCIFGLCWAPYTLLMIIRAACHGQCVPDAWYEASFWLLWVNSAVNPILYPLCHYSFKRAFRKLLCPHKLKIQPHSSLSICCK</sequence>
<dbReference type="GeneID" id="115476879"/>
<evidence type="ECO:0000256" key="8">
    <source>
        <dbReference type="ARBA" id="ARBA00023157"/>
    </source>
</evidence>
<dbReference type="InterPro" id="IPR011010">
    <property type="entry name" value="DNA_brk_join_enz"/>
</dbReference>
<dbReference type="InterPro" id="IPR000276">
    <property type="entry name" value="GPCR_Rhodpsn"/>
</dbReference>
<evidence type="ECO:0000313" key="17">
    <source>
        <dbReference type="RefSeq" id="XP_030069311.1"/>
    </source>
</evidence>
<dbReference type="OrthoDB" id="10071887at2759"/>
<keyword evidence="4 13" id="KW-0812">Transmembrane</keyword>
<comment type="similarity">
    <text evidence="13">Belongs to the G-protein coupled receptor 1 family.</text>
</comment>
<dbReference type="GO" id="GO:0003677">
    <property type="term" value="F:DNA binding"/>
    <property type="evidence" value="ECO:0007669"/>
    <property type="project" value="InterPro"/>
</dbReference>
<accession>A0A6P7YXQ3</accession>
<dbReference type="InterPro" id="IPR017452">
    <property type="entry name" value="GPCR_Rhodpsn_7TM"/>
</dbReference>
<dbReference type="Proteomes" id="UP000515156">
    <property type="component" value="Chromosome 8"/>
</dbReference>
<dbReference type="GO" id="GO:0045202">
    <property type="term" value="C:synapse"/>
    <property type="evidence" value="ECO:0007669"/>
    <property type="project" value="TreeGrafter"/>
</dbReference>
<keyword evidence="8" id="KW-1015">Disulfide bond</keyword>
<dbReference type="PRINTS" id="PR01471">
    <property type="entry name" value="HISTAMINEH3R"/>
</dbReference>
<organism evidence="16 17">
    <name type="scientific">Microcaecilia unicolor</name>
    <dbReference type="NCBI Taxonomy" id="1415580"/>
    <lineage>
        <taxon>Eukaryota</taxon>
        <taxon>Metazoa</taxon>
        <taxon>Chordata</taxon>
        <taxon>Craniata</taxon>
        <taxon>Vertebrata</taxon>
        <taxon>Euteleostomi</taxon>
        <taxon>Amphibia</taxon>
        <taxon>Gymnophiona</taxon>
        <taxon>Siphonopidae</taxon>
        <taxon>Microcaecilia</taxon>
    </lineage>
</organism>
<evidence type="ECO:0000256" key="14">
    <source>
        <dbReference type="SAM" id="Phobius"/>
    </source>
</evidence>
<evidence type="ECO:0000256" key="13">
    <source>
        <dbReference type="RuleBase" id="RU000688"/>
    </source>
</evidence>
<feature type="transmembrane region" description="Helical" evidence="14">
    <location>
        <begin position="257"/>
        <end position="277"/>
    </location>
</feature>
<feature type="transmembrane region" description="Helical" evidence="14">
    <location>
        <begin position="337"/>
        <end position="359"/>
    </location>
</feature>
<keyword evidence="2" id="KW-1003">Cell membrane</keyword>
<dbReference type="CTD" id="11255"/>
<dbReference type="InterPro" id="IPR013500">
    <property type="entry name" value="TopoI_cat_euk"/>
</dbReference>
<dbReference type="Gene3D" id="1.20.1070.10">
    <property type="entry name" value="Rhodopsin 7-helix transmembrane proteins"/>
    <property type="match status" value="2"/>
</dbReference>
<gene>
    <name evidence="17" type="primary">HRH3</name>
</gene>
<evidence type="ECO:0000256" key="2">
    <source>
        <dbReference type="ARBA" id="ARBA00022475"/>
    </source>
</evidence>
<dbReference type="SUPFAM" id="SSF81321">
    <property type="entry name" value="Family A G protein-coupled receptor-like"/>
    <property type="match status" value="1"/>
</dbReference>
<dbReference type="FunCoup" id="A0A6P7YXQ3">
    <property type="interactions" value="497"/>
</dbReference>
<dbReference type="GO" id="GO:0006265">
    <property type="term" value="P:DNA topological change"/>
    <property type="evidence" value="ECO:0007669"/>
    <property type="project" value="InterPro"/>
</dbReference>
<dbReference type="Pfam" id="PF01028">
    <property type="entry name" value="Topoisom_I"/>
    <property type="match status" value="1"/>
</dbReference>
<keyword evidence="10" id="KW-0325">Glycoprotein</keyword>
<keyword evidence="6 13" id="KW-0297">G-protein coupled receptor</keyword>
<dbReference type="Pfam" id="PF00001">
    <property type="entry name" value="7tm_1"/>
    <property type="match status" value="1"/>
</dbReference>
<dbReference type="GO" id="GO:0007187">
    <property type="term" value="P:G protein-coupled receptor signaling pathway, coupled to cyclic nucleotide second messenger"/>
    <property type="evidence" value="ECO:0007669"/>
    <property type="project" value="TreeGrafter"/>
</dbReference>
<dbReference type="SUPFAM" id="SSF56349">
    <property type="entry name" value="DNA breaking-rejoining enzymes"/>
    <property type="match status" value="1"/>
</dbReference>
<feature type="transmembrane region" description="Helical" evidence="14">
    <location>
        <begin position="533"/>
        <end position="553"/>
    </location>
</feature>
<dbReference type="FunFam" id="1.20.1070.10:FF:000138">
    <property type="entry name" value="histamine H3 receptor"/>
    <property type="match status" value="1"/>
</dbReference>
<dbReference type="GO" id="GO:0004993">
    <property type="term" value="F:G protein-coupled serotonin receptor activity"/>
    <property type="evidence" value="ECO:0007669"/>
    <property type="project" value="TreeGrafter"/>
</dbReference>
<keyword evidence="11 13" id="KW-0807">Transducer</keyword>
<evidence type="ECO:0000313" key="16">
    <source>
        <dbReference type="Proteomes" id="UP000515156"/>
    </source>
</evidence>
<dbReference type="InterPro" id="IPR041998">
    <property type="entry name" value="7tmA_HRH3"/>
</dbReference>
<keyword evidence="16" id="KW-1185">Reference proteome</keyword>
<dbReference type="CDD" id="cd15296">
    <property type="entry name" value="7tmA_Histamine_H3R"/>
    <property type="match status" value="1"/>
</dbReference>
<evidence type="ECO:0000256" key="4">
    <source>
        <dbReference type="ARBA" id="ARBA00022692"/>
    </source>
</evidence>
<evidence type="ECO:0000256" key="11">
    <source>
        <dbReference type="ARBA" id="ARBA00023224"/>
    </source>
</evidence>
<comment type="subcellular location">
    <subcellularLocation>
        <location evidence="1">Cell membrane</location>
        <topology evidence="1">Multi-pass membrane protein</topology>
    </subcellularLocation>
</comment>
<dbReference type="PANTHER" id="PTHR24247">
    <property type="entry name" value="5-HYDROXYTRYPTAMINE RECEPTOR"/>
    <property type="match status" value="1"/>
</dbReference>
<dbReference type="PANTHER" id="PTHR24247:SF254">
    <property type="entry name" value="HISTAMINE H3 RECEPTOR"/>
    <property type="match status" value="1"/>
</dbReference>
<dbReference type="PROSITE" id="PS50262">
    <property type="entry name" value="G_PROTEIN_RECEP_F1_2"/>
    <property type="match status" value="1"/>
</dbReference>
<feature type="transmembrane region" description="Helical" evidence="14">
    <location>
        <begin position="297"/>
        <end position="316"/>
    </location>
</feature>
<evidence type="ECO:0000256" key="12">
    <source>
        <dbReference type="ARBA" id="ARBA00074679"/>
    </source>
</evidence>
<dbReference type="GO" id="GO:0005886">
    <property type="term" value="C:plasma membrane"/>
    <property type="evidence" value="ECO:0007669"/>
    <property type="project" value="UniProtKB-SubCell"/>
</dbReference>
<dbReference type="InParanoid" id="A0A6P7YXQ3"/>
<evidence type="ECO:0000259" key="15">
    <source>
        <dbReference type="PROSITE" id="PS50262"/>
    </source>
</evidence>
<dbReference type="GO" id="GO:0007197">
    <property type="term" value="P:adenylate cyclase-inhibiting G protein-coupled acetylcholine receptor signaling pathway"/>
    <property type="evidence" value="ECO:0007669"/>
    <property type="project" value="TreeGrafter"/>
</dbReference>
<evidence type="ECO:0000256" key="10">
    <source>
        <dbReference type="ARBA" id="ARBA00023180"/>
    </source>
</evidence>
<dbReference type="GO" id="GO:0003917">
    <property type="term" value="F:DNA topoisomerase type I (single strand cut, ATP-independent) activity"/>
    <property type="evidence" value="ECO:0007669"/>
    <property type="project" value="InterPro"/>
</dbReference>
<keyword evidence="9 13" id="KW-0675">Receptor</keyword>
<evidence type="ECO:0000256" key="3">
    <source>
        <dbReference type="ARBA" id="ARBA00022553"/>
    </source>
</evidence>
<dbReference type="InterPro" id="IPR014711">
    <property type="entry name" value="TopoI_cat_a-hlx-sub_euk"/>
</dbReference>
<dbReference type="GO" id="GO:0030425">
    <property type="term" value="C:dendrite"/>
    <property type="evidence" value="ECO:0007669"/>
    <property type="project" value="TreeGrafter"/>
</dbReference>
<dbReference type="RefSeq" id="XP_030069311.1">
    <property type="nucleotide sequence ID" value="XM_030213451.1"/>
</dbReference>
<dbReference type="PRINTS" id="PR00237">
    <property type="entry name" value="GPCRRHODOPSN"/>
</dbReference>
<evidence type="ECO:0000256" key="6">
    <source>
        <dbReference type="ARBA" id="ARBA00023040"/>
    </source>
</evidence>
<name>A0A6P7YXQ3_9AMPH</name>
<evidence type="ECO:0000256" key="9">
    <source>
        <dbReference type="ARBA" id="ARBA00023170"/>
    </source>
</evidence>
<keyword evidence="7 14" id="KW-0472">Membrane</keyword>
<keyword evidence="5 14" id="KW-1133">Transmembrane helix</keyword>
<dbReference type="Gene3D" id="3.90.15.10">
    <property type="entry name" value="Topoisomerase I, Chain A, domain 3"/>
    <property type="match status" value="1"/>
</dbReference>
<protein>
    <recommendedName>
        <fullName evidence="12">Histamine H3 receptor</fullName>
    </recommendedName>
</protein>
<dbReference type="GO" id="GO:0016907">
    <property type="term" value="F:G protein-coupled acetylcholine receptor activity"/>
    <property type="evidence" value="ECO:0007669"/>
    <property type="project" value="TreeGrafter"/>
</dbReference>
<feature type="transmembrane region" description="Helical" evidence="14">
    <location>
        <begin position="573"/>
        <end position="592"/>
    </location>
</feature>
<dbReference type="InterPro" id="IPR003980">
    <property type="entry name" value="Histamine_H3_rcpt"/>
</dbReference>
<proteinExistence type="inferred from homology"/>
<feature type="domain" description="G-protein coupled receptors family 1 profile" evidence="15">
    <location>
        <begin position="236"/>
        <end position="589"/>
    </location>
</feature>
<dbReference type="PROSITE" id="PS00237">
    <property type="entry name" value="G_PROTEIN_RECEP_F1_1"/>
    <property type="match status" value="1"/>
</dbReference>
<evidence type="ECO:0000256" key="5">
    <source>
        <dbReference type="ARBA" id="ARBA00022989"/>
    </source>
</evidence>
<keyword evidence="3" id="KW-0597">Phosphoprotein</keyword>